<sequence length="69" mass="7555">PPPPLYFLASFLLPALKLKANPHLALASPRQLAFFLARILLLLLLRRGGEGWMSCSGGGKVARFQGWPL</sequence>
<dbReference type="Gramene" id="OB09G15720.1">
    <property type="protein sequence ID" value="OB09G15720.1"/>
    <property type="gene ID" value="OB09G15720"/>
</dbReference>
<keyword evidence="2" id="KW-1185">Reference proteome</keyword>
<proteinExistence type="predicted"/>
<reference evidence="1" key="1">
    <citation type="journal article" date="2013" name="Nat. Commun.">
        <title>Whole-genome sequencing of Oryza brachyantha reveals mechanisms underlying Oryza genome evolution.</title>
        <authorList>
            <person name="Chen J."/>
            <person name="Huang Q."/>
            <person name="Gao D."/>
            <person name="Wang J."/>
            <person name="Lang Y."/>
            <person name="Liu T."/>
            <person name="Li B."/>
            <person name="Bai Z."/>
            <person name="Luis Goicoechea J."/>
            <person name="Liang C."/>
            <person name="Chen C."/>
            <person name="Zhang W."/>
            <person name="Sun S."/>
            <person name="Liao Y."/>
            <person name="Zhang X."/>
            <person name="Yang L."/>
            <person name="Song C."/>
            <person name="Wang M."/>
            <person name="Shi J."/>
            <person name="Liu G."/>
            <person name="Liu J."/>
            <person name="Zhou H."/>
            <person name="Zhou W."/>
            <person name="Yu Q."/>
            <person name="An N."/>
            <person name="Chen Y."/>
            <person name="Cai Q."/>
            <person name="Wang B."/>
            <person name="Liu B."/>
            <person name="Min J."/>
            <person name="Huang Y."/>
            <person name="Wu H."/>
            <person name="Li Z."/>
            <person name="Zhang Y."/>
            <person name="Yin Y."/>
            <person name="Song W."/>
            <person name="Jiang J."/>
            <person name="Jackson S.A."/>
            <person name="Wing R.A."/>
            <person name="Wang J."/>
            <person name="Chen M."/>
        </authorList>
    </citation>
    <scope>NUCLEOTIDE SEQUENCE [LARGE SCALE GENOMIC DNA]</scope>
    <source>
        <strain evidence="1">cv. IRGC 101232</strain>
    </source>
</reference>
<protein>
    <submittedName>
        <fullName evidence="1">Uncharacterized protein</fullName>
    </submittedName>
</protein>
<evidence type="ECO:0000313" key="1">
    <source>
        <dbReference type="EnsemblPlants" id="OB09G15720.1"/>
    </source>
</evidence>
<dbReference type="Proteomes" id="UP000006038">
    <property type="component" value="Chromosome 9"/>
</dbReference>
<dbReference type="AlphaFoldDB" id="J3MX43"/>
<dbReference type="EnsemblPlants" id="OB09G15720.1">
    <property type="protein sequence ID" value="OB09G15720.1"/>
    <property type="gene ID" value="OB09G15720"/>
</dbReference>
<reference evidence="1" key="2">
    <citation type="submission" date="2013-04" db="UniProtKB">
        <authorList>
            <consortium name="EnsemblPlants"/>
        </authorList>
    </citation>
    <scope>IDENTIFICATION</scope>
</reference>
<evidence type="ECO:0000313" key="2">
    <source>
        <dbReference type="Proteomes" id="UP000006038"/>
    </source>
</evidence>
<name>J3MX43_ORYBR</name>
<organism evidence="1">
    <name type="scientific">Oryza brachyantha</name>
    <name type="common">malo sina</name>
    <dbReference type="NCBI Taxonomy" id="4533"/>
    <lineage>
        <taxon>Eukaryota</taxon>
        <taxon>Viridiplantae</taxon>
        <taxon>Streptophyta</taxon>
        <taxon>Embryophyta</taxon>
        <taxon>Tracheophyta</taxon>
        <taxon>Spermatophyta</taxon>
        <taxon>Magnoliopsida</taxon>
        <taxon>Liliopsida</taxon>
        <taxon>Poales</taxon>
        <taxon>Poaceae</taxon>
        <taxon>BOP clade</taxon>
        <taxon>Oryzoideae</taxon>
        <taxon>Oryzeae</taxon>
        <taxon>Oryzinae</taxon>
        <taxon>Oryza</taxon>
    </lineage>
</organism>
<dbReference type="HOGENOM" id="CLU_2783416_0_0_1"/>
<accession>J3MX43</accession>